<dbReference type="RefSeq" id="WP_117690735.1">
    <property type="nucleotide sequence ID" value="NZ_QSUE01000011.1"/>
</dbReference>
<comment type="caution">
    <text evidence="1">The sequence shown here is derived from an EMBL/GenBank/DDBJ whole genome shotgun (WGS) entry which is preliminary data.</text>
</comment>
<evidence type="ECO:0000313" key="1">
    <source>
        <dbReference type="EMBL" id="RGN21568.1"/>
    </source>
</evidence>
<accession>A0A3E5AL03</accession>
<organism evidence="1 2">
    <name type="scientific">Agathobacter rectalis</name>
    <dbReference type="NCBI Taxonomy" id="39491"/>
    <lineage>
        <taxon>Bacteria</taxon>
        <taxon>Bacillati</taxon>
        <taxon>Bacillota</taxon>
        <taxon>Clostridia</taxon>
        <taxon>Lachnospirales</taxon>
        <taxon>Lachnospiraceae</taxon>
        <taxon>Agathobacter</taxon>
    </lineage>
</organism>
<reference evidence="1 2" key="1">
    <citation type="submission" date="2018-08" db="EMBL/GenBank/DDBJ databases">
        <title>A genome reference for cultivated species of the human gut microbiota.</title>
        <authorList>
            <person name="Zou Y."/>
            <person name="Xue W."/>
            <person name="Luo G."/>
        </authorList>
    </citation>
    <scope>NUCLEOTIDE SEQUENCE [LARGE SCALE GENOMIC DNA]</scope>
    <source>
        <strain evidence="1 2">OM05-6AA</strain>
    </source>
</reference>
<proteinExistence type="predicted"/>
<gene>
    <name evidence="1" type="ORF">DXB72_12220</name>
</gene>
<dbReference type="AlphaFoldDB" id="A0A3E5AL03"/>
<name>A0A3E5AL03_9FIRM</name>
<sequence length="253" mass="30317">MQHIMTSMLNGYDTCEREYIAAVVFPDAIRAFTGERELSHFEENPKTGDISWMRFPNYMCVDKTFMEEWKSKDFLCHLSNDIEKGVLGQKTHIEKYREINQLLNLNKPAMYKGIEDHLKQDIVYDKYVRDYMGADRQAIFKDEDHAIYVAAYLIYKQRGILCNKEWLQNEIKPILEEQMPFLAENTFKYMHFTDSKYEKWVEDQDWSHLDEGPFPFEQYEKLYNDVSLFMRQGIDPTQEQSELAENIHRRKGR</sequence>
<dbReference type="EMBL" id="QSUG01000013">
    <property type="protein sequence ID" value="RGN21568.1"/>
    <property type="molecule type" value="Genomic_DNA"/>
</dbReference>
<dbReference type="Proteomes" id="UP000260970">
    <property type="component" value="Unassembled WGS sequence"/>
</dbReference>
<protein>
    <submittedName>
        <fullName evidence="1">Uncharacterized protein</fullName>
    </submittedName>
</protein>
<evidence type="ECO:0000313" key="2">
    <source>
        <dbReference type="Proteomes" id="UP000260970"/>
    </source>
</evidence>